<evidence type="ECO:0000313" key="8">
    <source>
        <dbReference type="EnsemblProtists" id="EOD09611"/>
    </source>
</evidence>
<dbReference type="PROSITE" id="PS51379">
    <property type="entry name" value="4FE4S_FER_2"/>
    <property type="match status" value="1"/>
</dbReference>
<dbReference type="PaxDb" id="2903-EOD09611"/>
<dbReference type="Pfam" id="PF00089">
    <property type="entry name" value="Trypsin"/>
    <property type="match status" value="2"/>
</dbReference>
<sequence length="793" mass="83558">MAIWPPSPPVPVAPPFSPAVVYTITTMGGSYPEEVSWTLTCEGKEVISQSARNATWYATYPVSLSVGMQCTLLMCDSYGDGWDGASWTGLGQVALTLDCPTYTYDGFPLTYDGFPLTYGYDPFTYDTSGDLGLPRPSPEPSPGDGACPVVRGGHCYQRIEHFEVALVAPPPLPPPLPPPPLSPPPSLPSPPSPPPAPPFSPAVVYTITTTGGYNPEEVSWTLTCEGKEVMSQSAVITYARSHAAVREYPVSLSVGMQCTLLMCDSYGDGWDGASWTGLGQVALTLDCDTVEPSPEPSPAPSPTYDGFPLTYDGFPPTYDGFPFTYDTTGDLGLPRPSPEPSPGDGACPVVRGGHCYQRIEHFEVALVAPPPLPPPSPPSPPSLPPLPGYCFATSAVASKAVVVPRIVGGFNIDPPRLYQFLVHLDPPGCGGILIAPEYVLTAAHCVPGISVGQSVLIGQYDRNPPSPDACVETMHVETIVSHEAYESSTENNDIALIKLTGVSQYAPIDHLDQPGDGTWHVDGTDLVVAGWGTLSSGGAASDIAQHVTVPAGVDSCQGDSGGPLFGIDGSGERTLVGIVSWGEGCARLGYPGVYARVQAYTDWICARTDGAVCPPPASPPSPPLSPPPSPPPLYAITMTVGSFPWAAGTHCTLMMYDEAYAAREFGAPNVTSPEVAAAAAVAGGWDGAAWSGLGQTNITKRASGYAERYDLVVAVDGAPSLCEPWCALDERWWKDKCDLDGCSGCGECTANVCKDWCRSVNEPWAFLCTWQQCVGCTECVGSPEYETSDFACS</sequence>
<dbReference type="InterPro" id="IPR043504">
    <property type="entry name" value="Peptidase_S1_PA_chymotrypsin"/>
</dbReference>
<dbReference type="InterPro" id="IPR001314">
    <property type="entry name" value="Peptidase_S1A"/>
</dbReference>
<dbReference type="eggNOG" id="KOG3627">
    <property type="taxonomic scope" value="Eukaryota"/>
</dbReference>
<dbReference type="InterPro" id="IPR001254">
    <property type="entry name" value="Trypsin_dom"/>
</dbReference>
<dbReference type="InterPro" id="IPR009003">
    <property type="entry name" value="Peptidase_S1_PA"/>
</dbReference>
<feature type="region of interest" description="Disordered" evidence="5">
    <location>
        <begin position="176"/>
        <end position="195"/>
    </location>
</feature>
<dbReference type="GO" id="GO:0006508">
    <property type="term" value="P:proteolysis"/>
    <property type="evidence" value="ECO:0007669"/>
    <property type="project" value="UniProtKB-KW"/>
</dbReference>
<dbReference type="HOGENOM" id="CLU_354292_0_0_1"/>
<dbReference type="GO" id="GO:0004252">
    <property type="term" value="F:serine-type endopeptidase activity"/>
    <property type="evidence" value="ECO:0007669"/>
    <property type="project" value="InterPro"/>
</dbReference>
<dbReference type="PROSITE" id="PS00135">
    <property type="entry name" value="TRYPSIN_SER"/>
    <property type="match status" value="1"/>
</dbReference>
<dbReference type="PANTHER" id="PTHR24264:SF83">
    <property type="entry name" value="COMPLEMENT FACTOR I"/>
    <property type="match status" value="1"/>
</dbReference>
<dbReference type="Gene3D" id="2.40.10.10">
    <property type="entry name" value="Trypsin-like serine proteases"/>
    <property type="match status" value="3"/>
</dbReference>
<dbReference type="PANTHER" id="PTHR24264">
    <property type="entry name" value="TRYPSIN-RELATED"/>
    <property type="match status" value="1"/>
</dbReference>
<dbReference type="AlphaFoldDB" id="A0A0D3IEC6"/>
<dbReference type="EnsemblProtists" id="EOD09611">
    <property type="protein sequence ID" value="EOD09611"/>
    <property type="gene ID" value="EMIHUDRAFT_96852"/>
</dbReference>
<feature type="domain" description="4Fe-4S ferredoxin-type" evidence="7">
    <location>
        <begin position="733"/>
        <end position="763"/>
    </location>
</feature>
<dbReference type="GO" id="GO:0005615">
    <property type="term" value="C:extracellular space"/>
    <property type="evidence" value="ECO:0007669"/>
    <property type="project" value="TreeGrafter"/>
</dbReference>
<evidence type="ECO:0000256" key="5">
    <source>
        <dbReference type="SAM" id="MobiDB-lite"/>
    </source>
</evidence>
<keyword evidence="3" id="KW-1015">Disulfide bond</keyword>
<name>A0A0D3IEC6_EMIH1</name>
<dbReference type="PRINTS" id="PR00722">
    <property type="entry name" value="CHYMOTRYPSIN"/>
</dbReference>
<evidence type="ECO:0000256" key="2">
    <source>
        <dbReference type="ARBA" id="ARBA00022801"/>
    </source>
</evidence>
<reference evidence="8" key="2">
    <citation type="submission" date="2024-10" db="UniProtKB">
        <authorList>
            <consortium name="EnsemblProtists"/>
        </authorList>
    </citation>
    <scope>IDENTIFICATION</scope>
</reference>
<evidence type="ECO:0000256" key="3">
    <source>
        <dbReference type="ARBA" id="ARBA00023157"/>
    </source>
</evidence>
<dbReference type="Proteomes" id="UP000013827">
    <property type="component" value="Unassembled WGS sequence"/>
</dbReference>
<dbReference type="SUPFAM" id="SSF50494">
    <property type="entry name" value="Trypsin-like serine proteases"/>
    <property type="match status" value="1"/>
</dbReference>
<dbReference type="GeneID" id="17255522"/>
<dbReference type="CDD" id="cd00190">
    <property type="entry name" value="Tryp_SPc"/>
    <property type="match status" value="1"/>
</dbReference>
<evidence type="ECO:0000259" key="6">
    <source>
        <dbReference type="PROSITE" id="PS50240"/>
    </source>
</evidence>
<evidence type="ECO:0008006" key="10">
    <source>
        <dbReference type="Google" id="ProtNLM"/>
    </source>
</evidence>
<evidence type="ECO:0000259" key="7">
    <source>
        <dbReference type="PROSITE" id="PS51379"/>
    </source>
</evidence>
<protein>
    <recommendedName>
        <fullName evidence="10">Peptidase S1 domain-containing protein</fullName>
    </recommendedName>
</protein>
<organism evidence="8 9">
    <name type="scientific">Emiliania huxleyi (strain CCMP1516)</name>
    <dbReference type="NCBI Taxonomy" id="280463"/>
    <lineage>
        <taxon>Eukaryota</taxon>
        <taxon>Haptista</taxon>
        <taxon>Haptophyta</taxon>
        <taxon>Prymnesiophyceae</taxon>
        <taxon>Isochrysidales</taxon>
        <taxon>Noelaerhabdaceae</taxon>
        <taxon>Emiliania</taxon>
    </lineage>
</organism>
<feature type="domain" description="Peptidase S1" evidence="6">
    <location>
        <begin position="406"/>
        <end position="609"/>
    </location>
</feature>
<dbReference type="KEGG" id="ehx:EMIHUDRAFT_96852"/>
<dbReference type="FunFam" id="2.40.10.10:FF:000068">
    <property type="entry name" value="transmembrane protease serine 2"/>
    <property type="match status" value="1"/>
</dbReference>
<dbReference type="PROSITE" id="PS50240">
    <property type="entry name" value="TRYPSIN_DOM"/>
    <property type="match status" value="1"/>
</dbReference>
<evidence type="ECO:0000313" key="9">
    <source>
        <dbReference type="Proteomes" id="UP000013827"/>
    </source>
</evidence>
<dbReference type="InterPro" id="IPR017896">
    <property type="entry name" value="4Fe4S_Fe-S-bd"/>
</dbReference>
<dbReference type="SMART" id="SM00020">
    <property type="entry name" value="Tryp_SPc"/>
    <property type="match status" value="1"/>
</dbReference>
<dbReference type="PROSITE" id="PS00134">
    <property type="entry name" value="TRYPSIN_HIS"/>
    <property type="match status" value="1"/>
</dbReference>
<accession>A0A0D3IEC6</accession>
<evidence type="ECO:0000256" key="4">
    <source>
        <dbReference type="RuleBase" id="RU363034"/>
    </source>
</evidence>
<dbReference type="InterPro" id="IPR033116">
    <property type="entry name" value="TRYPSIN_SER"/>
</dbReference>
<keyword evidence="9" id="KW-1185">Reference proteome</keyword>
<keyword evidence="1 4" id="KW-0645">Protease</keyword>
<dbReference type="RefSeq" id="XP_005762040.1">
    <property type="nucleotide sequence ID" value="XM_005761983.1"/>
</dbReference>
<reference evidence="9" key="1">
    <citation type="journal article" date="2013" name="Nature">
        <title>Pan genome of the phytoplankton Emiliania underpins its global distribution.</title>
        <authorList>
            <person name="Read B.A."/>
            <person name="Kegel J."/>
            <person name="Klute M.J."/>
            <person name="Kuo A."/>
            <person name="Lefebvre S.C."/>
            <person name="Maumus F."/>
            <person name="Mayer C."/>
            <person name="Miller J."/>
            <person name="Monier A."/>
            <person name="Salamov A."/>
            <person name="Young J."/>
            <person name="Aguilar M."/>
            <person name="Claverie J.M."/>
            <person name="Frickenhaus S."/>
            <person name="Gonzalez K."/>
            <person name="Herman E.K."/>
            <person name="Lin Y.C."/>
            <person name="Napier J."/>
            <person name="Ogata H."/>
            <person name="Sarno A.F."/>
            <person name="Shmutz J."/>
            <person name="Schroeder D."/>
            <person name="de Vargas C."/>
            <person name="Verret F."/>
            <person name="von Dassow P."/>
            <person name="Valentin K."/>
            <person name="Van de Peer Y."/>
            <person name="Wheeler G."/>
            <person name="Dacks J.B."/>
            <person name="Delwiche C.F."/>
            <person name="Dyhrman S.T."/>
            <person name="Glockner G."/>
            <person name="John U."/>
            <person name="Richards T."/>
            <person name="Worden A.Z."/>
            <person name="Zhang X."/>
            <person name="Grigoriev I.V."/>
            <person name="Allen A.E."/>
            <person name="Bidle K."/>
            <person name="Borodovsky M."/>
            <person name="Bowler C."/>
            <person name="Brownlee C."/>
            <person name="Cock J.M."/>
            <person name="Elias M."/>
            <person name="Gladyshev V.N."/>
            <person name="Groth M."/>
            <person name="Guda C."/>
            <person name="Hadaegh A."/>
            <person name="Iglesias-Rodriguez M.D."/>
            <person name="Jenkins J."/>
            <person name="Jones B.M."/>
            <person name="Lawson T."/>
            <person name="Leese F."/>
            <person name="Lindquist E."/>
            <person name="Lobanov A."/>
            <person name="Lomsadze A."/>
            <person name="Malik S.B."/>
            <person name="Marsh M.E."/>
            <person name="Mackinder L."/>
            <person name="Mock T."/>
            <person name="Mueller-Roeber B."/>
            <person name="Pagarete A."/>
            <person name="Parker M."/>
            <person name="Probert I."/>
            <person name="Quesneville H."/>
            <person name="Raines C."/>
            <person name="Rensing S.A."/>
            <person name="Riano-Pachon D.M."/>
            <person name="Richier S."/>
            <person name="Rokitta S."/>
            <person name="Shiraiwa Y."/>
            <person name="Soanes D.M."/>
            <person name="van der Giezen M."/>
            <person name="Wahlund T.M."/>
            <person name="Williams B."/>
            <person name="Wilson W."/>
            <person name="Wolfe G."/>
            <person name="Wurch L.L."/>
        </authorList>
    </citation>
    <scope>NUCLEOTIDE SEQUENCE</scope>
</reference>
<keyword evidence="4" id="KW-0720">Serine protease</keyword>
<evidence type="ECO:0000256" key="1">
    <source>
        <dbReference type="ARBA" id="ARBA00022670"/>
    </source>
</evidence>
<keyword evidence="2 4" id="KW-0378">Hydrolase</keyword>
<dbReference type="InterPro" id="IPR018114">
    <property type="entry name" value="TRYPSIN_HIS"/>
</dbReference>
<dbReference type="InterPro" id="IPR050127">
    <property type="entry name" value="Serine_Proteases_S1"/>
</dbReference>
<proteinExistence type="predicted"/>